<keyword evidence="11" id="KW-0234">DNA repair</keyword>
<dbReference type="InterPro" id="IPR051536">
    <property type="entry name" value="UDG_Type-4/5"/>
</dbReference>
<proteinExistence type="inferred from homology"/>
<evidence type="ECO:0000256" key="4">
    <source>
        <dbReference type="ARBA" id="ARBA00019403"/>
    </source>
</evidence>
<gene>
    <name evidence="13" type="ORF">DOO78_13220</name>
</gene>
<sequence>MEAVTPEALLAALRLQIDWGADEALDLAPQDRTRPMPPAVAPALPAAGATPARPALVAPRRAAIAAPPAAGRAAALAAAADSLPALREAMARFDGSPLRETATNLVFADGAPESGLMLIGEAPGGDEDRQGRPFVGVSGQLLDRMLASIGLRREAGGFYITNILPFRPPGNRTPTDAEIALFLPFVLRHITLARPRHLVLLGGVAAKSLLRSREGITRLRGRWHEVTTEAGEAWPALATLHPAYLLRTPSAKREAWSDLLLLQRRLAAEPAPPPSPGA</sequence>
<keyword evidence="8" id="KW-0378">Hydrolase</keyword>
<dbReference type="AlphaFoldDB" id="A0A327M882"/>
<evidence type="ECO:0000256" key="11">
    <source>
        <dbReference type="ARBA" id="ARBA00023204"/>
    </source>
</evidence>
<dbReference type="SMART" id="SM00986">
    <property type="entry name" value="UDG"/>
    <property type="match status" value="1"/>
</dbReference>
<evidence type="ECO:0000256" key="8">
    <source>
        <dbReference type="ARBA" id="ARBA00022801"/>
    </source>
</evidence>
<comment type="catalytic activity">
    <reaction evidence="1">
        <text>Hydrolyzes single-stranded DNA or mismatched double-stranded DNA and polynucleotides, releasing free uracil.</text>
        <dbReference type="EC" id="3.2.2.27"/>
    </reaction>
</comment>
<evidence type="ECO:0000313" key="13">
    <source>
        <dbReference type="EMBL" id="RAI58687.1"/>
    </source>
</evidence>
<feature type="domain" description="Uracil-DNA glycosylase-like" evidence="12">
    <location>
        <begin position="107"/>
        <end position="260"/>
    </location>
</feature>
<keyword evidence="10" id="KW-0411">Iron-sulfur</keyword>
<organism evidence="13 14">
    <name type="scientific">Roseicella frigidaeris</name>
    <dbReference type="NCBI Taxonomy" id="2230885"/>
    <lineage>
        <taxon>Bacteria</taxon>
        <taxon>Pseudomonadati</taxon>
        <taxon>Pseudomonadota</taxon>
        <taxon>Alphaproteobacteria</taxon>
        <taxon>Acetobacterales</taxon>
        <taxon>Roseomonadaceae</taxon>
        <taxon>Roseicella</taxon>
    </lineage>
</organism>
<dbReference type="RefSeq" id="WP_111470303.1">
    <property type="nucleotide sequence ID" value="NZ_QLIX01000008.1"/>
</dbReference>
<dbReference type="GO" id="GO:0046872">
    <property type="term" value="F:metal ion binding"/>
    <property type="evidence" value="ECO:0007669"/>
    <property type="project" value="UniProtKB-KW"/>
</dbReference>
<evidence type="ECO:0000256" key="1">
    <source>
        <dbReference type="ARBA" id="ARBA00001400"/>
    </source>
</evidence>
<evidence type="ECO:0000256" key="6">
    <source>
        <dbReference type="ARBA" id="ARBA00022723"/>
    </source>
</evidence>
<evidence type="ECO:0000256" key="7">
    <source>
        <dbReference type="ARBA" id="ARBA00022763"/>
    </source>
</evidence>
<evidence type="ECO:0000256" key="2">
    <source>
        <dbReference type="ARBA" id="ARBA00006521"/>
    </source>
</evidence>
<evidence type="ECO:0000259" key="12">
    <source>
        <dbReference type="SMART" id="SM00986"/>
    </source>
</evidence>
<dbReference type="Proteomes" id="UP000249065">
    <property type="component" value="Unassembled WGS sequence"/>
</dbReference>
<dbReference type="SUPFAM" id="SSF52141">
    <property type="entry name" value="Uracil-DNA glycosylase-like"/>
    <property type="match status" value="1"/>
</dbReference>
<dbReference type="CDD" id="cd10030">
    <property type="entry name" value="UDG-F4_TTUDGA_SPO1dp_like"/>
    <property type="match status" value="1"/>
</dbReference>
<dbReference type="SMART" id="SM00987">
    <property type="entry name" value="UreE_C"/>
    <property type="match status" value="1"/>
</dbReference>
<evidence type="ECO:0000256" key="3">
    <source>
        <dbReference type="ARBA" id="ARBA00012030"/>
    </source>
</evidence>
<dbReference type="Gene3D" id="3.40.470.10">
    <property type="entry name" value="Uracil-DNA glycosylase-like domain"/>
    <property type="match status" value="1"/>
</dbReference>
<dbReference type="Pfam" id="PF03167">
    <property type="entry name" value="UDG"/>
    <property type="match status" value="1"/>
</dbReference>
<reference evidence="14" key="1">
    <citation type="submission" date="2018-06" db="EMBL/GenBank/DDBJ databases">
        <authorList>
            <person name="Khan S.A."/>
        </authorList>
    </citation>
    <scope>NUCLEOTIDE SEQUENCE [LARGE SCALE GENOMIC DNA]</scope>
    <source>
        <strain evidence="14">DB-1506</strain>
    </source>
</reference>
<keyword evidence="6" id="KW-0479">Metal-binding</keyword>
<evidence type="ECO:0000313" key="14">
    <source>
        <dbReference type="Proteomes" id="UP000249065"/>
    </source>
</evidence>
<dbReference type="GO" id="GO:0051539">
    <property type="term" value="F:4 iron, 4 sulfur cluster binding"/>
    <property type="evidence" value="ECO:0007669"/>
    <property type="project" value="UniProtKB-KW"/>
</dbReference>
<dbReference type="EMBL" id="QLIX01000008">
    <property type="protein sequence ID" value="RAI58687.1"/>
    <property type="molecule type" value="Genomic_DNA"/>
</dbReference>
<dbReference type="GO" id="GO:0004844">
    <property type="term" value="F:uracil DNA N-glycosylase activity"/>
    <property type="evidence" value="ECO:0007669"/>
    <property type="project" value="UniProtKB-EC"/>
</dbReference>
<dbReference type="GO" id="GO:0006281">
    <property type="term" value="P:DNA repair"/>
    <property type="evidence" value="ECO:0007669"/>
    <property type="project" value="UniProtKB-KW"/>
</dbReference>
<dbReference type="PANTHER" id="PTHR33693:SF1">
    <property type="entry name" value="TYPE-4 URACIL-DNA GLYCOSYLASE"/>
    <property type="match status" value="1"/>
</dbReference>
<keyword evidence="5" id="KW-0004">4Fe-4S</keyword>
<keyword evidence="14" id="KW-1185">Reference proteome</keyword>
<accession>A0A327M882</accession>
<dbReference type="InterPro" id="IPR005273">
    <property type="entry name" value="Ura-DNA_glyco_family4"/>
</dbReference>
<dbReference type="NCBIfam" id="TIGR00758">
    <property type="entry name" value="UDG_fam4"/>
    <property type="match status" value="1"/>
</dbReference>
<dbReference type="InterPro" id="IPR036895">
    <property type="entry name" value="Uracil-DNA_glycosylase-like_sf"/>
</dbReference>
<comment type="caution">
    <text evidence="13">The sequence shown here is derived from an EMBL/GenBank/DDBJ whole genome shotgun (WGS) entry which is preliminary data.</text>
</comment>
<dbReference type="InterPro" id="IPR005122">
    <property type="entry name" value="Uracil-DNA_glycosylase-like"/>
</dbReference>
<name>A0A327M882_9PROT</name>
<dbReference type="EC" id="3.2.2.27" evidence="3"/>
<keyword evidence="9" id="KW-0408">Iron</keyword>
<dbReference type="PANTHER" id="PTHR33693">
    <property type="entry name" value="TYPE-5 URACIL-DNA GLYCOSYLASE"/>
    <property type="match status" value="1"/>
</dbReference>
<evidence type="ECO:0000256" key="5">
    <source>
        <dbReference type="ARBA" id="ARBA00022485"/>
    </source>
</evidence>
<protein>
    <recommendedName>
        <fullName evidence="4">Type-4 uracil-DNA glycosylase</fullName>
        <ecNumber evidence="3">3.2.2.27</ecNumber>
    </recommendedName>
</protein>
<evidence type="ECO:0000256" key="10">
    <source>
        <dbReference type="ARBA" id="ARBA00023014"/>
    </source>
</evidence>
<dbReference type="OrthoDB" id="5290748at2"/>
<keyword evidence="7" id="KW-0227">DNA damage</keyword>
<evidence type="ECO:0000256" key="9">
    <source>
        <dbReference type="ARBA" id="ARBA00023004"/>
    </source>
</evidence>
<comment type="similarity">
    <text evidence="2">Belongs to the uracil-DNA glycosylase (UDG) superfamily. Type 4 (UDGa) family.</text>
</comment>